<dbReference type="OrthoDB" id="3886018at2759"/>
<dbReference type="GeneID" id="64966749"/>
<sequence>MSKPFQYNGLFCLPTELLEIMLSYLDVNSIKALRLTCNKLAKRCIGPRFLASIQHPLLDVSLENLRSLLALARNPDIRKKVNSITLLATILDIPELEQNVKDGYYIVIKVDGPRRKRVEVDYSPEELSTAKDDLIWLVEQKEARKNESPSELVKLLEHVLKTFGELDAIHLDGAVVRGRKERRCMRSGEWVPLWTRAAQVFSWVTRALAQSQASVKRFDIYQSNRKYGIEAANIGNHNVTHDLAGLEVPIKGLQSLEMSLSGDVQDALDNGERQEDMQEAEERMARKTKEQDSYGTPRLPSFFLKSTPSLRKLELSFRRTATLVSKSFRQKYEWIIHSIAHEAQFPMLEECTLAGFSARSDSVLLLFQKSPSIRSLTIHECHLSSGSWTPIFAHLEASMPELQTLDLSNLWGKHMQTVMHTQAHVGDGNDNSRQGEADHWQEGDGLVIWHTHSRPQWTRYTSTTGSGVHTICFNHEEIKRGLVSRPLNPGPGRVKSSAELWRWRNKRLRLYGPPS</sequence>
<evidence type="ECO:0000313" key="5">
    <source>
        <dbReference type="Proteomes" id="UP000661280"/>
    </source>
</evidence>
<dbReference type="RefSeq" id="XP_041549190.1">
    <property type="nucleotide sequence ID" value="XM_041682337.1"/>
</dbReference>
<dbReference type="Gene3D" id="3.80.10.10">
    <property type="entry name" value="Ribonuclease Inhibitor"/>
    <property type="match status" value="1"/>
</dbReference>
<dbReference type="KEGG" id="aluc:AKAW2_81229A"/>
<dbReference type="EMBL" id="AP024432">
    <property type="protein sequence ID" value="BCS05428.1"/>
    <property type="molecule type" value="Genomic_DNA"/>
</dbReference>
<feature type="compositionally biased region" description="Basic and acidic residues" evidence="1">
    <location>
        <begin position="272"/>
        <end position="292"/>
    </location>
</feature>
<evidence type="ECO:0000313" key="4">
    <source>
        <dbReference type="Proteomes" id="UP000075230"/>
    </source>
</evidence>
<dbReference type="InterPro" id="IPR032675">
    <property type="entry name" value="LRR_dom_sf"/>
</dbReference>
<evidence type="ECO:0000313" key="3">
    <source>
        <dbReference type="EMBL" id="GAT24868.1"/>
    </source>
</evidence>
<dbReference type="AlphaFoldDB" id="A0A146FGG5"/>
<dbReference type="Proteomes" id="UP000075230">
    <property type="component" value="Unassembled WGS sequence"/>
</dbReference>
<reference evidence="3 4" key="1">
    <citation type="journal article" date="2016" name="DNA Res.">
        <title>Genome sequence of Aspergillus luchuensis NBRC 4314.</title>
        <authorList>
            <person name="Yamada O."/>
            <person name="Machida M."/>
            <person name="Hosoyama A."/>
            <person name="Goto M."/>
            <person name="Takahashi T."/>
            <person name="Futagami T."/>
            <person name="Yamagata Y."/>
            <person name="Takeuchi M."/>
            <person name="Kobayashi T."/>
            <person name="Koike H."/>
            <person name="Abe K."/>
            <person name="Asai K."/>
            <person name="Arita M."/>
            <person name="Fujita N."/>
            <person name="Fukuda K."/>
            <person name="Higa K."/>
            <person name="Horikawa H."/>
            <person name="Ishikawa T."/>
            <person name="Jinno K."/>
            <person name="Kato Y."/>
            <person name="Kirimura K."/>
            <person name="Mizutani O."/>
            <person name="Nakasone K."/>
            <person name="Sano M."/>
            <person name="Shiraishi Y."/>
            <person name="Tsukahara M."/>
            <person name="Gomi K."/>
        </authorList>
    </citation>
    <scope>NUCLEOTIDE SEQUENCE [LARGE SCALE GENOMIC DNA]</scope>
    <source>
        <strain evidence="3 4">RIB 2604</strain>
    </source>
</reference>
<evidence type="ECO:0000313" key="2">
    <source>
        <dbReference type="EMBL" id="BCS05428.1"/>
    </source>
</evidence>
<dbReference type="SUPFAM" id="SSF81383">
    <property type="entry name" value="F-box domain"/>
    <property type="match status" value="1"/>
</dbReference>
<dbReference type="SUPFAM" id="SSF52047">
    <property type="entry name" value="RNI-like"/>
    <property type="match status" value="1"/>
</dbReference>
<dbReference type="VEuPathDB" id="FungiDB:ASPFODRAFT_52074"/>
<name>A0A146FGG5_ASPKA</name>
<accession>A0A146FGG5</accession>
<gene>
    <name evidence="2" type="ORF">AKAW2_81229A</name>
    <name evidence="3" type="ORF">RIB2604_01807000</name>
</gene>
<feature type="region of interest" description="Disordered" evidence="1">
    <location>
        <begin position="272"/>
        <end position="294"/>
    </location>
</feature>
<proteinExistence type="predicted"/>
<reference evidence="4" key="2">
    <citation type="submission" date="2016-02" db="EMBL/GenBank/DDBJ databases">
        <title>Genome sequencing of Aspergillus luchuensis NBRC 4314.</title>
        <authorList>
            <person name="Yamada O."/>
        </authorList>
    </citation>
    <scope>NUCLEOTIDE SEQUENCE [LARGE SCALE GENOMIC DNA]</scope>
    <source>
        <strain evidence="4">RIB 2604</strain>
    </source>
</reference>
<evidence type="ECO:0008006" key="6">
    <source>
        <dbReference type="Google" id="ProtNLM"/>
    </source>
</evidence>
<dbReference type="Proteomes" id="UP000661280">
    <property type="component" value="Chromosome 8"/>
</dbReference>
<evidence type="ECO:0000256" key="1">
    <source>
        <dbReference type="SAM" id="MobiDB-lite"/>
    </source>
</evidence>
<reference evidence="2" key="4">
    <citation type="submission" date="2021-02" db="EMBL/GenBank/DDBJ databases">
        <title>Aspergillus luchuensis mut. kawachii IFO 4304 genome sequence.</title>
        <authorList>
            <person name="Mori K."/>
            <person name="Kadooka C."/>
            <person name="Goto M."/>
            <person name="Futagami T."/>
        </authorList>
    </citation>
    <scope>NUCLEOTIDE SEQUENCE</scope>
    <source>
        <strain evidence="2">IFO 4308</strain>
    </source>
</reference>
<protein>
    <recommendedName>
        <fullName evidence="6">F-box domain-containing protein</fullName>
    </recommendedName>
</protein>
<dbReference type="InterPro" id="IPR036047">
    <property type="entry name" value="F-box-like_dom_sf"/>
</dbReference>
<organism evidence="3 4">
    <name type="scientific">Aspergillus kawachii</name>
    <name type="common">White koji mold</name>
    <name type="synonym">Aspergillus awamori var. kawachi</name>
    <dbReference type="NCBI Taxonomy" id="1069201"/>
    <lineage>
        <taxon>Eukaryota</taxon>
        <taxon>Fungi</taxon>
        <taxon>Dikarya</taxon>
        <taxon>Ascomycota</taxon>
        <taxon>Pezizomycotina</taxon>
        <taxon>Eurotiomycetes</taxon>
        <taxon>Eurotiomycetidae</taxon>
        <taxon>Eurotiales</taxon>
        <taxon>Aspergillaceae</taxon>
        <taxon>Aspergillus</taxon>
        <taxon>Aspergillus subgen. Circumdati</taxon>
    </lineage>
</organism>
<dbReference type="EMBL" id="BCWF01000018">
    <property type="protein sequence ID" value="GAT24868.1"/>
    <property type="molecule type" value="Genomic_DNA"/>
</dbReference>
<keyword evidence="5" id="KW-1185">Reference proteome</keyword>
<reference evidence="2" key="3">
    <citation type="submission" date="2021-01" db="EMBL/GenBank/DDBJ databases">
        <authorList>
            <consortium name="Aspergillus luchuensis mut. kawachii IFO 4304 genome sequencing consortium"/>
            <person name="Kazuki M."/>
            <person name="Futagami T."/>
        </authorList>
    </citation>
    <scope>NUCLEOTIDE SEQUENCE</scope>
    <source>
        <strain evidence="2">IFO 4308</strain>
    </source>
</reference>